<dbReference type="RefSeq" id="WP_413265493.1">
    <property type="nucleotide sequence ID" value="NZ_JBHFNR010000172.1"/>
</dbReference>
<feature type="transmembrane region" description="Helical" evidence="1">
    <location>
        <begin position="257"/>
        <end position="282"/>
    </location>
</feature>
<keyword evidence="1" id="KW-1133">Transmembrane helix</keyword>
<dbReference type="Proteomes" id="UP001576784">
    <property type="component" value="Unassembled WGS sequence"/>
</dbReference>
<accession>A0ABV4XWN5</accession>
<proteinExistence type="predicted"/>
<feature type="transmembrane region" description="Helical" evidence="1">
    <location>
        <begin position="70"/>
        <end position="95"/>
    </location>
</feature>
<evidence type="ECO:0000313" key="3">
    <source>
        <dbReference type="Proteomes" id="UP001576784"/>
    </source>
</evidence>
<keyword evidence="1" id="KW-0472">Membrane</keyword>
<evidence type="ECO:0000313" key="2">
    <source>
        <dbReference type="EMBL" id="MFB2895857.1"/>
    </source>
</evidence>
<gene>
    <name evidence="2" type="ORF">ACE1CI_23355</name>
</gene>
<feature type="transmembrane region" description="Helical" evidence="1">
    <location>
        <begin position="222"/>
        <end position="245"/>
    </location>
</feature>
<feature type="transmembrane region" description="Helical" evidence="1">
    <location>
        <begin position="40"/>
        <end position="58"/>
    </location>
</feature>
<keyword evidence="3" id="KW-1185">Reference proteome</keyword>
<comment type="caution">
    <text evidence="2">The sequence shown here is derived from an EMBL/GenBank/DDBJ whole genome shotgun (WGS) entry which is preliminary data.</text>
</comment>
<protein>
    <recommendedName>
        <fullName evidence="4">DUF423 domain-containing protein</fullName>
    </recommendedName>
</protein>
<sequence>MLPQKTQSLRDSEISRQLQRLVQLSNKPWVRVCVGVLTRYQLWIMAILFGVTLIFAILNPAPWLTIKRQVAIEFFSAVSQSLAALLGVLIVFLTVTSQLAAQRRLDDYRVLQTQIEQLIYLTQTLPSELSMFDEMLVEVIGYLVPLQMKDFPIWLSTADGEQATILENLLTSFKQLWVENQKQLPLDARLRLQQILLILNNMKEITDGFLILYDRFLEIGRFVWAIVRLSFLLGLSLVFLLLFGIVELQDKFPDLSFPIMTTLAVWVLIAILELVSDTWFIYKNLHSPWKRLI</sequence>
<keyword evidence="1" id="KW-0812">Transmembrane</keyword>
<dbReference type="EMBL" id="JBHFNR010000172">
    <property type="protein sequence ID" value="MFB2895857.1"/>
    <property type="molecule type" value="Genomic_DNA"/>
</dbReference>
<evidence type="ECO:0000256" key="1">
    <source>
        <dbReference type="SAM" id="Phobius"/>
    </source>
</evidence>
<name>A0ABV4XWN5_9CYAN</name>
<organism evidence="2 3">
    <name type="scientific">Floridaenema flaviceps BLCC-F50</name>
    <dbReference type="NCBI Taxonomy" id="3153642"/>
    <lineage>
        <taxon>Bacteria</taxon>
        <taxon>Bacillati</taxon>
        <taxon>Cyanobacteriota</taxon>
        <taxon>Cyanophyceae</taxon>
        <taxon>Oscillatoriophycideae</taxon>
        <taxon>Aerosakkonematales</taxon>
        <taxon>Aerosakkonemataceae</taxon>
        <taxon>Floridanema</taxon>
        <taxon>Floridanema flaviceps</taxon>
    </lineage>
</organism>
<evidence type="ECO:0008006" key="4">
    <source>
        <dbReference type="Google" id="ProtNLM"/>
    </source>
</evidence>
<reference evidence="2 3" key="1">
    <citation type="submission" date="2024-09" db="EMBL/GenBank/DDBJ databases">
        <title>Floridaenema gen nov. (Aerosakkonemataceae, Aerosakkonematales ord. nov., Cyanobacteria) from benthic tropical and subtropical fresh waters, with the description of four new species.</title>
        <authorList>
            <person name="Moretto J.A."/>
            <person name="Berthold D.E."/>
            <person name="Lefler F.W."/>
            <person name="Huang I.-S."/>
            <person name="Laughinghouse H. IV."/>
        </authorList>
    </citation>
    <scope>NUCLEOTIDE SEQUENCE [LARGE SCALE GENOMIC DNA]</scope>
    <source>
        <strain evidence="2 3">BLCC-F50</strain>
    </source>
</reference>